<evidence type="ECO:0000313" key="8">
    <source>
        <dbReference type="EMBL" id="GJJ06827.1"/>
    </source>
</evidence>
<dbReference type="GO" id="GO:0015677">
    <property type="term" value="P:copper ion import"/>
    <property type="evidence" value="ECO:0007669"/>
    <property type="project" value="TreeGrafter"/>
</dbReference>
<keyword evidence="4" id="KW-1003">Cell membrane</keyword>
<evidence type="ECO:0000256" key="4">
    <source>
        <dbReference type="ARBA" id="ARBA00022475"/>
    </source>
</evidence>
<dbReference type="GO" id="GO:0006879">
    <property type="term" value="P:intracellular iron ion homeostasis"/>
    <property type="evidence" value="ECO:0007669"/>
    <property type="project" value="TreeGrafter"/>
</dbReference>
<keyword evidence="6" id="KW-1133">Transmembrane helix</keyword>
<dbReference type="GO" id="GO:0006826">
    <property type="term" value="P:iron ion transport"/>
    <property type="evidence" value="ECO:0007669"/>
    <property type="project" value="TreeGrafter"/>
</dbReference>
<dbReference type="Pfam" id="PF08022">
    <property type="entry name" value="FAD_binding_8"/>
    <property type="match status" value="1"/>
</dbReference>
<dbReference type="PANTHER" id="PTHR32361">
    <property type="entry name" value="FERRIC/CUPRIC REDUCTASE TRANSMEMBRANE COMPONENT"/>
    <property type="match status" value="1"/>
</dbReference>
<dbReference type="CDD" id="cd06186">
    <property type="entry name" value="NOX_Duox_like_FAD_NADP"/>
    <property type="match status" value="1"/>
</dbReference>
<dbReference type="InterPro" id="IPR039261">
    <property type="entry name" value="FNR_nucleotide-bd"/>
</dbReference>
<accession>A0AAV4ZXJ6</accession>
<dbReference type="InterPro" id="IPR013112">
    <property type="entry name" value="FAD-bd_8"/>
</dbReference>
<dbReference type="AlphaFoldDB" id="A0AAV4ZXJ6"/>
<feature type="transmembrane region" description="Helical" evidence="6">
    <location>
        <begin position="12"/>
        <end position="30"/>
    </location>
</feature>
<comment type="catalytic activity">
    <reaction evidence="5">
        <text>2 a Fe(II)-siderophore + NADP(+) + H(+) = 2 a Fe(III)-siderophore + NADPH</text>
        <dbReference type="Rhea" id="RHEA:28795"/>
        <dbReference type="Rhea" id="RHEA-COMP:11342"/>
        <dbReference type="Rhea" id="RHEA-COMP:11344"/>
        <dbReference type="ChEBI" id="CHEBI:15378"/>
        <dbReference type="ChEBI" id="CHEBI:29033"/>
        <dbReference type="ChEBI" id="CHEBI:29034"/>
        <dbReference type="ChEBI" id="CHEBI:57783"/>
        <dbReference type="ChEBI" id="CHEBI:58349"/>
        <dbReference type="EC" id="1.16.1.9"/>
    </reaction>
</comment>
<dbReference type="PANTHER" id="PTHR32361:SF9">
    <property type="entry name" value="FERRIC REDUCTASE TRANSMEMBRANE COMPONENT 3-RELATED"/>
    <property type="match status" value="1"/>
</dbReference>
<gene>
    <name evidence="8" type="ORF">Clacol_001023</name>
</gene>
<dbReference type="SUPFAM" id="SSF63380">
    <property type="entry name" value="Riboflavin synthase domain-like"/>
    <property type="match status" value="1"/>
</dbReference>
<dbReference type="Gene3D" id="2.40.30.10">
    <property type="entry name" value="Translation factors"/>
    <property type="match status" value="1"/>
</dbReference>
<dbReference type="GO" id="GO:0052851">
    <property type="term" value="F:ferric-chelate reductase (NADPH) activity"/>
    <property type="evidence" value="ECO:0007669"/>
    <property type="project" value="UniProtKB-EC"/>
</dbReference>
<dbReference type="EC" id="1.16.1.9" evidence="2"/>
<keyword evidence="9" id="KW-1185">Reference proteome</keyword>
<dbReference type="InterPro" id="IPR051410">
    <property type="entry name" value="Ferric/Cupric_Reductase"/>
</dbReference>
<evidence type="ECO:0000256" key="6">
    <source>
        <dbReference type="SAM" id="Phobius"/>
    </source>
</evidence>
<proteinExistence type="predicted"/>
<keyword evidence="6" id="KW-0472">Membrane</keyword>
<keyword evidence="3" id="KW-0813">Transport</keyword>
<reference evidence="8" key="1">
    <citation type="submission" date="2021-10" db="EMBL/GenBank/DDBJ databases">
        <title>De novo Genome Assembly of Clathrus columnatus (Basidiomycota, Fungi) Using Illumina and Nanopore Sequence Data.</title>
        <authorList>
            <person name="Ogiso-Tanaka E."/>
            <person name="Itagaki H."/>
            <person name="Hosoya T."/>
            <person name="Hosaka K."/>
        </authorList>
    </citation>
    <scope>NUCLEOTIDE SEQUENCE</scope>
    <source>
        <strain evidence="8">MO-923</strain>
    </source>
</reference>
<comment type="subcellular location">
    <subcellularLocation>
        <location evidence="1">Cell membrane</location>
        <topology evidence="1">Multi-pass membrane protein</topology>
    </subcellularLocation>
</comment>
<organism evidence="8 9">
    <name type="scientific">Clathrus columnatus</name>
    <dbReference type="NCBI Taxonomy" id="1419009"/>
    <lineage>
        <taxon>Eukaryota</taxon>
        <taxon>Fungi</taxon>
        <taxon>Dikarya</taxon>
        <taxon>Basidiomycota</taxon>
        <taxon>Agaricomycotina</taxon>
        <taxon>Agaricomycetes</taxon>
        <taxon>Phallomycetidae</taxon>
        <taxon>Phallales</taxon>
        <taxon>Clathraceae</taxon>
        <taxon>Clathrus</taxon>
    </lineage>
</organism>
<dbReference type="EMBL" id="BPWL01000001">
    <property type="protein sequence ID" value="GJJ06827.1"/>
    <property type="molecule type" value="Genomic_DNA"/>
</dbReference>
<dbReference type="Gene3D" id="3.40.50.80">
    <property type="entry name" value="Nucleotide-binding domain of ferredoxin-NADP reductase (FNR) module"/>
    <property type="match status" value="1"/>
</dbReference>
<evidence type="ECO:0000313" key="9">
    <source>
        <dbReference type="Proteomes" id="UP001050691"/>
    </source>
</evidence>
<sequence>MSLRPVRARVYEAFYVFHIFLVPTSLVFSALHFPPTAWWCWATLILWGCERGWRLVRFITINGLLGRLQGRRSNRYINNVHLGAYEKAKRLGSSYTTIPANNSNSSVNGEPDQLLNSVQASRTANSHPRGTPSPTPIHHDYPFQLRLAGYSSRGVYVSPPGYAHATLLPGRTIRLRLIPPHHFTWAPGQHVLLTIPSVSKFTSHPFTISSICDNEATTDDSRELLILIRARTGFTKELWMYVEQLERAGAIGDEPGFNFIRPSRGVLFRAYIDGPFGSSARVKWTTYDTVLIIAGGSGISFAASILEYVCMCLIGRDGKSLGGNTGIWGNGM</sequence>
<dbReference type="GO" id="GO:0005886">
    <property type="term" value="C:plasma membrane"/>
    <property type="evidence" value="ECO:0007669"/>
    <property type="project" value="UniProtKB-SubCell"/>
</dbReference>
<keyword evidence="6" id="KW-0812">Transmembrane</keyword>
<dbReference type="Proteomes" id="UP001050691">
    <property type="component" value="Unassembled WGS sequence"/>
</dbReference>
<comment type="caution">
    <text evidence="8">The sequence shown here is derived from an EMBL/GenBank/DDBJ whole genome shotgun (WGS) entry which is preliminary data.</text>
</comment>
<protein>
    <recommendedName>
        <fullName evidence="2">ferric-chelate reductase (NADPH)</fullName>
        <ecNumber evidence="2">1.16.1.9</ecNumber>
    </recommendedName>
</protein>
<dbReference type="PROSITE" id="PS51384">
    <property type="entry name" value="FAD_FR"/>
    <property type="match status" value="1"/>
</dbReference>
<dbReference type="InterPro" id="IPR017938">
    <property type="entry name" value="Riboflavin_synthase-like_b-brl"/>
</dbReference>
<evidence type="ECO:0000256" key="1">
    <source>
        <dbReference type="ARBA" id="ARBA00004651"/>
    </source>
</evidence>
<name>A0AAV4ZXJ6_9AGAM</name>
<dbReference type="InterPro" id="IPR017927">
    <property type="entry name" value="FAD-bd_FR_type"/>
</dbReference>
<evidence type="ECO:0000259" key="7">
    <source>
        <dbReference type="PROSITE" id="PS51384"/>
    </source>
</evidence>
<feature type="domain" description="FAD-binding FR-type" evidence="7">
    <location>
        <begin position="140"/>
        <end position="282"/>
    </location>
</feature>
<evidence type="ECO:0000256" key="2">
    <source>
        <dbReference type="ARBA" id="ARBA00012668"/>
    </source>
</evidence>
<evidence type="ECO:0000256" key="3">
    <source>
        <dbReference type="ARBA" id="ARBA00022448"/>
    </source>
</evidence>
<evidence type="ECO:0000256" key="5">
    <source>
        <dbReference type="ARBA" id="ARBA00048483"/>
    </source>
</evidence>